<evidence type="ECO:0000256" key="6">
    <source>
        <dbReference type="ARBA" id="ARBA00022989"/>
    </source>
</evidence>
<reference evidence="10" key="1">
    <citation type="submission" date="2006-12" db="EMBL/GenBank/DDBJ databases">
        <title>Complete sequence of Pyrobaculum islandicum DSM 4184.</title>
        <authorList>
            <person name="Copeland A."/>
            <person name="Lucas S."/>
            <person name="Lapidus A."/>
            <person name="Barry K."/>
            <person name="Detter J.C."/>
            <person name="Glavina del Rio T."/>
            <person name="Dalin E."/>
            <person name="Tice H."/>
            <person name="Pitluck S."/>
            <person name="Meincke L."/>
            <person name="Brettin T."/>
            <person name="Bruce D."/>
            <person name="Han C."/>
            <person name="Tapia R."/>
            <person name="Gilna P."/>
            <person name="Schmutz J."/>
            <person name="Larimer F."/>
            <person name="Land M."/>
            <person name="Hauser L."/>
            <person name="Kyrpides N."/>
            <person name="Mikhailova N."/>
            <person name="Cozen A.E."/>
            <person name="Fitz-Gibbon S.T."/>
            <person name="House C.H."/>
            <person name="Saltikov C."/>
            <person name="Lowe T."/>
            <person name="Richardson P."/>
        </authorList>
    </citation>
    <scope>NUCLEOTIDE SEQUENCE [LARGE SCALE GENOMIC DNA]</scope>
    <source>
        <strain evidence="10">DSM 4184</strain>
    </source>
</reference>
<feature type="transmembrane region" description="Helical" evidence="9">
    <location>
        <begin position="213"/>
        <end position="238"/>
    </location>
</feature>
<dbReference type="EMBL" id="CP000504">
    <property type="protein sequence ID" value="ABL87495.1"/>
    <property type="molecule type" value="Genomic_DNA"/>
</dbReference>
<gene>
    <name evidence="10" type="ordered locus">Pisl_0317</name>
</gene>
<dbReference type="PANTHER" id="PTHR11795">
    <property type="entry name" value="BRANCHED-CHAIN AMINO ACID TRANSPORT SYSTEM PERMEASE PROTEIN LIVH"/>
    <property type="match status" value="1"/>
</dbReference>
<keyword evidence="11" id="KW-1185">Reference proteome</keyword>
<evidence type="ECO:0000256" key="2">
    <source>
        <dbReference type="ARBA" id="ARBA00022448"/>
    </source>
</evidence>
<evidence type="ECO:0000256" key="5">
    <source>
        <dbReference type="ARBA" id="ARBA00022970"/>
    </source>
</evidence>
<evidence type="ECO:0000256" key="9">
    <source>
        <dbReference type="SAM" id="Phobius"/>
    </source>
</evidence>
<dbReference type="InterPro" id="IPR052157">
    <property type="entry name" value="BCAA_transport_permease"/>
</dbReference>
<keyword evidence="4 9" id="KW-0812">Transmembrane</keyword>
<feature type="transmembrane region" description="Helical" evidence="9">
    <location>
        <begin position="244"/>
        <end position="270"/>
    </location>
</feature>
<dbReference type="AlphaFoldDB" id="A1RRB3"/>
<dbReference type="CDD" id="cd06582">
    <property type="entry name" value="TM_PBP1_LivH_like"/>
    <property type="match status" value="1"/>
</dbReference>
<evidence type="ECO:0000256" key="7">
    <source>
        <dbReference type="ARBA" id="ARBA00023136"/>
    </source>
</evidence>
<dbReference type="STRING" id="384616.Pisl_0317"/>
<evidence type="ECO:0000256" key="8">
    <source>
        <dbReference type="ARBA" id="ARBA00037998"/>
    </source>
</evidence>
<keyword evidence="2" id="KW-0813">Transport</keyword>
<keyword evidence="3" id="KW-1003">Cell membrane</keyword>
<comment type="subcellular location">
    <subcellularLocation>
        <location evidence="1">Cell membrane</location>
        <topology evidence="1">Multi-pass membrane protein</topology>
    </subcellularLocation>
</comment>
<dbReference type="GeneID" id="4617119"/>
<feature type="transmembrane region" description="Helical" evidence="9">
    <location>
        <begin position="7"/>
        <end position="26"/>
    </location>
</feature>
<keyword evidence="5" id="KW-0029">Amino-acid transport</keyword>
<name>A1RRB3_PYRIL</name>
<dbReference type="GO" id="GO:0005886">
    <property type="term" value="C:plasma membrane"/>
    <property type="evidence" value="ECO:0007669"/>
    <property type="project" value="UniProtKB-SubCell"/>
</dbReference>
<dbReference type="eggNOG" id="arCOG01269">
    <property type="taxonomic scope" value="Archaea"/>
</dbReference>
<dbReference type="HOGENOM" id="CLU_039929_1_0_2"/>
<dbReference type="GO" id="GO:0022857">
    <property type="term" value="F:transmembrane transporter activity"/>
    <property type="evidence" value="ECO:0007669"/>
    <property type="project" value="InterPro"/>
</dbReference>
<dbReference type="KEGG" id="pis:Pisl_0317"/>
<evidence type="ECO:0000313" key="11">
    <source>
        <dbReference type="Proteomes" id="UP000002595"/>
    </source>
</evidence>
<proteinExistence type="inferred from homology"/>
<keyword evidence="7 9" id="KW-0472">Membrane</keyword>
<comment type="similarity">
    <text evidence="8">Belongs to the binding-protein-dependent transport system permease family. LivHM subfamily.</text>
</comment>
<dbReference type="InterPro" id="IPR001851">
    <property type="entry name" value="ABC_transp_permease"/>
</dbReference>
<dbReference type="RefSeq" id="WP_011762072.1">
    <property type="nucleotide sequence ID" value="NC_008701.1"/>
</dbReference>
<evidence type="ECO:0000256" key="1">
    <source>
        <dbReference type="ARBA" id="ARBA00004651"/>
    </source>
</evidence>
<feature type="transmembrane region" description="Helical" evidence="9">
    <location>
        <begin position="32"/>
        <end position="51"/>
    </location>
</feature>
<organism evidence="10 11">
    <name type="scientific">Pyrobaculum islandicum (strain DSM 4184 / JCM 9189 / GEO3)</name>
    <dbReference type="NCBI Taxonomy" id="384616"/>
    <lineage>
        <taxon>Archaea</taxon>
        <taxon>Thermoproteota</taxon>
        <taxon>Thermoprotei</taxon>
        <taxon>Thermoproteales</taxon>
        <taxon>Thermoproteaceae</taxon>
        <taxon>Pyrobaculum</taxon>
    </lineage>
</organism>
<evidence type="ECO:0000256" key="4">
    <source>
        <dbReference type="ARBA" id="ARBA00022692"/>
    </source>
</evidence>
<keyword evidence="6 9" id="KW-1133">Transmembrane helix</keyword>
<feature type="transmembrane region" description="Helical" evidence="9">
    <location>
        <begin position="300"/>
        <end position="320"/>
    </location>
</feature>
<dbReference type="OrthoDB" id="43815at2157"/>
<dbReference type="GO" id="GO:0006865">
    <property type="term" value="P:amino acid transport"/>
    <property type="evidence" value="ECO:0007669"/>
    <property type="project" value="UniProtKB-KW"/>
</dbReference>
<protein>
    <submittedName>
        <fullName evidence="10">Amino acid/amide ABC transporter membrane protein 1, HAAT family</fullName>
    </submittedName>
</protein>
<accession>A1RRB3</accession>
<feature type="transmembrane region" description="Helical" evidence="9">
    <location>
        <begin position="116"/>
        <end position="136"/>
    </location>
</feature>
<feature type="transmembrane region" description="Helical" evidence="9">
    <location>
        <begin position="162"/>
        <end position="184"/>
    </location>
</feature>
<dbReference type="PANTHER" id="PTHR11795:SF449">
    <property type="entry name" value="BRANCHED-CHAIN AMINO ACID TRANSPORT PERMEASE PROTEIN LIVH-RELATED"/>
    <property type="match status" value="1"/>
</dbReference>
<dbReference type="Proteomes" id="UP000002595">
    <property type="component" value="Chromosome"/>
</dbReference>
<feature type="transmembrane region" description="Helical" evidence="9">
    <location>
        <begin position="80"/>
        <end position="104"/>
    </location>
</feature>
<feature type="transmembrane region" description="Helical" evidence="9">
    <location>
        <begin position="277"/>
        <end position="294"/>
    </location>
</feature>
<sequence>MNKSTVFWLIVILLAAGWLFSLIYSTRLAVDGVMYSSILALAAVGLTMTYITTKVPNFAHGAIMGVGTLTALALSQKFGISPYVAGLIALPFSIAISVVLYYTLMPIYKRGASPTILMMASMAYNIIILGALNAIADYLGRIWGIFTRGYTLRSMDFNIGDFPGLAIIGPLSVALTSAVLYIFLVKTKLGIALRAAVENEELARSLGIDVDRAYLVAWIIAGVLAGYSGAVLTLYLSVEPDTGWMILANIFAASIAGGLSNIFGAVLGAFFMGFVEVPLATYIASIVAIEPYVVLQYRPLLPLIAVALFLIIIPQGLTSLRRR</sequence>
<evidence type="ECO:0000256" key="3">
    <source>
        <dbReference type="ARBA" id="ARBA00022475"/>
    </source>
</evidence>
<dbReference type="Pfam" id="PF02653">
    <property type="entry name" value="BPD_transp_2"/>
    <property type="match status" value="1"/>
</dbReference>
<evidence type="ECO:0000313" key="10">
    <source>
        <dbReference type="EMBL" id="ABL87495.1"/>
    </source>
</evidence>